<feature type="domain" description="Aminoglycoside phosphotransferase" evidence="1">
    <location>
        <begin position="65"/>
        <end position="259"/>
    </location>
</feature>
<dbReference type="Pfam" id="PF01636">
    <property type="entry name" value="APH"/>
    <property type="match status" value="1"/>
</dbReference>
<evidence type="ECO:0000259" key="1">
    <source>
        <dbReference type="Pfam" id="PF01636"/>
    </source>
</evidence>
<organism evidence="2 3">
    <name type="scientific">Demequina mangrovi</name>
    <dbReference type="NCBI Taxonomy" id="1043493"/>
    <lineage>
        <taxon>Bacteria</taxon>
        <taxon>Bacillati</taxon>
        <taxon>Actinomycetota</taxon>
        <taxon>Actinomycetes</taxon>
        <taxon>Micrococcales</taxon>
        <taxon>Demequinaceae</taxon>
        <taxon>Demequina</taxon>
    </lineage>
</organism>
<dbReference type="SUPFAM" id="SSF56112">
    <property type="entry name" value="Protein kinase-like (PK-like)"/>
    <property type="match status" value="1"/>
</dbReference>
<gene>
    <name evidence="2" type="ORF">SAMN05421637_2593</name>
</gene>
<dbReference type="STRING" id="1043493.SAMN05421637_2593"/>
<keyword evidence="2" id="KW-0808">Transferase</keyword>
<proteinExistence type="predicted"/>
<keyword evidence="3" id="KW-1185">Reference proteome</keyword>
<protein>
    <submittedName>
        <fullName evidence="2">Predicted kinase, aminoglycoside phosphotransferase (APT) family</fullName>
    </submittedName>
</protein>
<reference evidence="3" key="1">
    <citation type="submission" date="2016-10" db="EMBL/GenBank/DDBJ databases">
        <authorList>
            <person name="Varghese N."/>
        </authorList>
    </citation>
    <scope>NUCLEOTIDE SEQUENCE [LARGE SCALE GENOMIC DNA]</scope>
    <source>
        <strain evidence="3">DSM 24868</strain>
    </source>
</reference>
<evidence type="ECO:0000313" key="3">
    <source>
        <dbReference type="Proteomes" id="UP000183315"/>
    </source>
</evidence>
<evidence type="ECO:0000313" key="2">
    <source>
        <dbReference type="EMBL" id="SEJ66298.1"/>
    </source>
</evidence>
<dbReference type="InterPro" id="IPR011009">
    <property type="entry name" value="Kinase-like_dom_sf"/>
</dbReference>
<sequence>MLPSSRIARPITIDDAQVRALIDDQFPHLADQEVGRRYTHEDHISVRIGDHHGALFPRFALDDPLFARVADVIAPSLDRFSFPVSAPLETGRPGHGFPYHWTLVEWVSASTAAFVPLHASSAKELGSAVRQIHSPAPKDAPANPATAPGLGALLPEWDRLLVFASLRGAPENRVLDVESIDALFRVGAVAPVDVEPTWTHGRLEPRSIQSDRGHFAGILIWHRFGAGDPAADLGGAATVIPLDMRDEFYAGYGEVSTATAWRAQSYQLFSALHHIEIDDPFLARMAWERLIELGLAHEA</sequence>
<dbReference type="RefSeq" id="WP_042215501.1">
    <property type="nucleotide sequence ID" value="NZ_BBLU01000011.1"/>
</dbReference>
<dbReference type="eggNOG" id="COG3173">
    <property type="taxonomic scope" value="Bacteria"/>
</dbReference>
<dbReference type="Gene3D" id="3.30.200.20">
    <property type="entry name" value="Phosphorylase Kinase, domain 1"/>
    <property type="match status" value="1"/>
</dbReference>
<accession>A0A1H7ALP3</accession>
<dbReference type="OrthoDB" id="9797603at2"/>
<name>A0A1H7ALP3_9MICO</name>
<dbReference type="GO" id="GO:0016301">
    <property type="term" value="F:kinase activity"/>
    <property type="evidence" value="ECO:0007669"/>
    <property type="project" value="UniProtKB-KW"/>
</dbReference>
<dbReference type="InterPro" id="IPR002575">
    <property type="entry name" value="Aminoglycoside_PTrfase"/>
</dbReference>
<keyword evidence="2" id="KW-0418">Kinase</keyword>
<dbReference type="AlphaFoldDB" id="A0A1H7ALP3"/>
<dbReference type="Proteomes" id="UP000183315">
    <property type="component" value="Unassembled WGS sequence"/>
</dbReference>
<dbReference type="EMBL" id="FNZI01000007">
    <property type="protein sequence ID" value="SEJ66298.1"/>
    <property type="molecule type" value="Genomic_DNA"/>
</dbReference>
<dbReference type="Gene3D" id="3.90.1200.10">
    <property type="match status" value="1"/>
</dbReference>